<keyword evidence="3 6" id="KW-0560">Oxidoreductase</keyword>
<feature type="active site" evidence="5">
    <location>
        <position position="262"/>
    </location>
</feature>
<dbReference type="PROSITE" id="PS00070">
    <property type="entry name" value="ALDEHYDE_DEHYDR_CYS"/>
    <property type="match status" value="1"/>
</dbReference>
<reference evidence="8 9" key="1">
    <citation type="submission" date="2019-03" db="EMBL/GenBank/DDBJ databases">
        <title>Genomic Encyclopedia of Type Strains, Phase IV (KMG-IV): sequencing the most valuable type-strain genomes for metagenomic binning, comparative biology and taxonomic classification.</title>
        <authorList>
            <person name="Goeker M."/>
        </authorList>
    </citation>
    <scope>NUCLEOTIDE SEQUENCE [LARGE SCALE GENOMIC DNA]</scope>
    <source>
        <strain evidence="8 9">DSM 9035</strain>
    </source>
</reference>
<dbReference type="PANTHER" id="PTHR11699">
    <property type="entry name" value="ALDEHYDE DEHYDROGENASE-RELATED"/>
    <property type="match status" value="1"/>
</dbReference>
<feature type="domain" description="Aldehyde dehydrogenase" evidence="7">
    <location>
        <begin position="26"/>
        <end position="487"/>
    </location>
</feature>
<evidence type="ECO:0000256" key="4">
    <source>
        <dbReference type="ARBA" id="ARBA00023097"/>
    </source>
</evidence>
<dbReference type="Gene3D" id="3.40.605.10">
    <property type="entry name" value="Aldehyde Dehydrogenase, Chain A, domain 1"/>
    <property type="match status" value="1"/>
</dbReference>
<dbReference type="GO" id="GO:0016620">
    <property type="term" value="F:oxidoreductase activity, acting on the aldehyde or oxo group of donors, NAD or NADP as acceptor"/>
    <property type="evidence" value="ECO:0007669"/>
    <property type="project" value="InterPro"/>
</dbReference>
<dbReference type="InterPro" id="IPR029510">
    <property type="entry name" value="Ald_DH_CS_GLU"/>
</dbReference>
<dbReference type="Proteomes" id="UP000294664">
    <property type="component" value="Unassembled WGS sequence"/>
</dbReference>
<protein>
    <submittedName>
        <fullName evidence="8">Aldehyde dehydrogenase (NAD+)</fullName>
    </submittedName>
</protein>
<dbReference type="PROSITE" id="PS00687">
    <property type="entry name" value="ALDEHYDE_DEHYDR_GLU"/>
    <property type="match status" value="1"/>
</dbReference>
<evidence type="ECO:0000259" key="7">
    <source>
        <dbReference type="Pfam" id="PF00171"/>
    </source>
</evidence>
<dbReference type="InterPro" id="IPR016161">
    <property type="entry name" value="Ald_DH/histidinol_DH"/>
</dbReference>
<organism evidence="8 9">
    <name type="scientific">Aquabacter spiritensis</name>
    <dbReference type="NCBI Taxonomy" id="933073"/>
    <lineage>
        <taxon>Bacteria</taxon>
        <taxon>Pseudomonadati</taxon>
        <taxon>Pseudomonadota</taxon>
        <taxon>Alphaproteobacteria</taxon>
        <taxon>Hyphomicrobiales</taxon>
        <taxon>Xanthobacteraceae</taxon>
        <taxon>Aquabacter</taxon>
    </lineage>
</organism>
<evidence type="ECO:0000313" key="9">
    <source>
        <dbReference type="Proteomes" id="UP000294664"/>
    </source>
</evidence>
<proteinExistence type="inferred from homology"/>
<evidence type="ECO:0000256" key="6">
    <source>
        <dbReference type="RuleBase" id="RU003345"/>
    </source>
</evidence>
<evidence type="ECO:0000256" key="5">
    <source>
        <dbReference type="PROSITE-ProRule" id="PRU10007"/>
    </source>
</evidence>
<keyword evidence="9" id="KW-1185">Reference proteome</keyword>
<dbReference type="InterPro" id="IPR016160">
    <property type="entry name" value="Ald_DH_CS_CYS"/>
</dbReference>
<dbReference type="AlphaFoldDB" id="A0A4R3LTN8"/>
<sequence length="502" mass="53703">MALTSESPRPATALRRFDTLFIGGEWVAPRSGRRIRSIDPATEEVWAEVAEADAADVDDAVAAARAALHGPWSRLTPSQRGELMLRLAALMRRDAAALAEIESRDNGKPLRDTKSEIARAADWITFFAGAADKINGAQIPFRPDALAYTRREPVGVVAAILPWNSPISLCSWKLGPALAAGNTLVLKPAEQTPASLLALAALVAEAGFPAGVVNVVPGFGEIAGAALVAHKGVAKVSFTGDHRTAQKIMQAGAATLKRCTFECGGKSPYIVFADADIEKALTVALHSAFRSTGQSCSAGSRIFVERPLARAFAERMAERAQRIRTGDPLDPKTHIGPQTSAEQLAKTERYIALGREAGGHVLSGGRRPPHQPRGYFIEPTVFVDVENTSRLAQEEVFGPVAAVMPFDDEDHAVALANDTDYGLVGGLWTSDVSRAHRVAHRIEAGLVSVNTFRPVHWMLPYGGYKMSGIGRENGLEVLHEYTQTKTVVVELATGAPADPFAD</sequence>
<dbReference type="Pfam" id="PF00171">
    <property type="entry name" value="Aldedh"/>
    <property type="match status" value="1"/>
</dbReference>
<dbReference type="Gene3D" id="3.40.309.10">
    <property type="entry name" value="Aldehyde Dehydrogenase, Chain A, domain 2"/>
    <property type="match status" value="1"/>
</dbReference>
<accession>A0A4R3LTN8</accession>
<dbReference type="FunFam" id="3.40.605.10:FF:000007">
    <property type="entry name" value="NAD/NADP-dependent betaine aldehyde dehydrogenase"/>
    <property type="match status" value="1"/>
</dbReference>
<comment type="similarity">
    <text evidence="1 6">Belongs to the aldehyde dehydrogenase family.</text>
</comment>
<name>A0A4R3LTN8_9HYPH</name>
<evidence type="ECO:0000256" key="3">
    <source>
        <dbReference type="ARBA" id="ARBA00023002"/>
    </source>
</evidence>
<dbReference type="FunFam" id="3.40.309.10:FF:000012">
    <property type="entry name" value="Betaine aldehyde dehydrogenase"/>
    <property type="match status" value="1"/>
</dbReference>
<keyword evidence="4" id="KW-0558">Oxidation</keyword>
<dbReference type="InterPro" id="IPR016163">
    <property type="entry name" value="Ald_DH_C"/>
</dbReference>
<dbReference type="SUPFAM" id="SSF53720">
    <property type="entry name" value="ALDH-like"/>
    <property type="match status" value="1"/>
</dbReference>
<evidence type="ECO:0000313" key="8">
    <source>
        <dbReference type="EMBL" id="TCT03286.1"/>
    </source>
</evidence>
<keyword evidence="2" id="KW-0630">Potassium</keyword>
<dbReference type="OrthoDB" id="9812625at2"/>
<gene>
    <name evidence="8" type="ORF">EDC64_110151</name>
</gene>
<evidence type="ECO:0000256" key="1">
    <source>
        <dbReference type="ARBA" id="ARBA00009986"/>
    </source>
</evidence>
<dbReference type="FunFam" id="3.40.605.10:FF:000026">
    <property type="entry name" value="Aldehyde dehydrogenase, putative"/>
    <property type="match status" value="1"/>
</dbReference>
<dbReference type="InterPro" id="IPR016162">
    <property type="entry name" value="Ald_DH_N"/>
</dbReference>
<dbReference type="EMBL" id="SMAI01000010">
    <property type="protein sequence ID" value="TCT03286.1"/>
    <property type="molecule type" value="Genomic_DNA"/>
</dbReference>
<dbReference type="RefSeq" id="WP_132033116.1">
    <property type="nucleotide sequence ID" value="NZ_SMAI01000010.1"/>
</dbReference>
<evidence type="ECO:0000256" key="2">
    <source>
        <dbReference type="ARBA" id="ARBA00022958"/>
    </source>
</evidence>
<comment type="caution">
    <text evidence="8">The sequence shown here is derived from an EMBL/GenBank/DDBJ whole genome shotgun (WGS) entry which is preliminary data.</text>
</comment>
<dbReference type="InterPro" id="IPR015590">
    <property type="entry name" value="Aldehyde_DH_dom"/>
</dbReference>